<protein>
    <submittedName>
        <fullName evidence="1">DUF488 domain-containing protein</fullName>
    </submittedName>
</protein>
<reference evidence="1" key="1">
    <citation type="submission" date="2019-09" db="EMBL/GenBank/DDBJ databases">
        <title>Characterisation of the sponge microbiome using genome-centric metagenomics.</title>
        <authorList>
            <person name="Engelberts J.P."/>
            <person name="Robbins S.J."/>
            <person name="De Goeij J.M."/>
            <person name="Aranda M."/>
            <person name="Bell S.C."/>
            <person name="Webster N.S."/>
        </authorList>
    </citation>
    <scope>NUCLEOTIDE SEQUENCE</scope>
    <source>
        <strain evidence="1">SB0676_bin_10</strain>
    </source>
</reference>
<dbReference type="EMBL" id="VYDO01000170">
    <property type="protein sequence ID" value="MYG38381.1"/>
    <property type="molecule type" value="Genomic_DNA"/>
</dbReference>
<proteinExistence type="predicted"/>
<evidence type="ECO:0000313" key="1">
    <source>
        <dbReference type="EMBL" id="MYG38381.1"/>
    </source>
</evidence>
<sequence length="285" mass="30620">MSGNVFCLDSSTAPARASPGGSSWVGCFCCGRSKPQALGSSAFYDFVPHRSGPHSFQVCRDVEGLQEAGLLTGDHPNQLSVAPSERTHVSRVVQTLPRRAAKGVEAVLGAYGGTPPDQLSHDVSRRYPWYGQRTGWPATPAQPAIYTVGYEGRTIDGFLNHLIDSGIRQLIDVRRNALSRKYGFGGRTTARLCAEVDIAYVHVPALGIPSTMRMDLSSSIAYDRLFDLYEATILPGTDDSMAAVADLCTRKPSALMCLEASASQCHRGRLALRLAPASGLAVKHL</sequence>
<dbReference type="PANTHER" id="PTHR39337:SF1">
    <property type="entry name" value="BLR5642 PROTEIN"/>
    <property type="match status" value="1"/>
</dbReference>
<dbReference type="InterPro" id="IPR007438">
    <property type="entry name" value="DUF488"/>
</dbReference>
<dbReference type="PANTHER" id="PTHR39337">
    <property type="entry name" value="BLR5642 PROTEIN"/>
    <property type="match status" value="1"/>
</dbReference>
<dbReference type="Pfam" id="PF04343">
    <property type="entry name" value="DUF488"/>
    <property type="match status" value="1"/>
</dbReference>
<accession>A0A6B1F5Z0</accession>
<comment type="caution">
    <text evidence="1">The sequence shown here is derived from an EMBL/GenBank/DDBJ whole genome shotgun (WGS) entry which is preliminary data.</text>
</comment>
<dbReference type="AlphaFoldDB" id="A0A6B1F5Z0"/>
<organism evidence="1">
    <name type="scientific">Synechococcus sp. SB0676_bin_10</name>
    <dbReference type="NCBI Taxonomy" id="2604869"/>
    <lineage>
        <taxon>Bacteria</taxon>
        <taxon>Bacillati</taxon>
        <taxon>Cyanobacteriota</taxon>
        <taxon>Cyanophyceae</taxon>
        <taxon>Synechococcales</taxon>
        <taxon>Synechococcaceae</taxon>
        <taxon>Synechococcus</taxon>
    </lineage>
</organism>
<name>A0A6B1F5Z0_9SYNE</name>
<gene>
    <name evidence="1" type="ORF">F4162_05200</name>
</gene>